<dbReference type="EMBL" id="AYRZ02000009">
    <property type="protein sequence ID" value="PHT73793.1"/>
    <property type="molecule type" value="Genomic_DNA"/>
</dbReference>
<dbReference type="SUPFAM" id="SSF52058">
    <property type="entry name" value="L domain-like"/>
    <property type="match status" value="1"/>
</dbReference>
<reference evidence="1 2" key="1">
    <citation type="journal article" date="2014" name="Nat. Genet.">
        <title>Genome sequence of the hot pepper provides insights into the evolution of pungency in Capsicum species.</title>
        <authorList>
            <person name="Kim S."/>
            <person name="Park M."/>
            <person name="Yeom S.I."/>
            <person name="Kim Y.M."/>
            <person name="Lee J.M."/>
            <person name="Lee H.A."/>
            <person name="Seo E."/>
            <person name="Choi J."/>
            <person name="Cheong K."/>
            <person name="Kim K.T."/>
            <person name="Jung K."/>
            <person name="Lee G.W."/>
            <person name="Oh S.K."/>
            <person name="Bae C."/>
            <person name="Kim S.B."/>
            <person name="Lee H.Y."/>
            <person name="Kim S.Y."/>
            <person name="Kim M.S."/>
            <person name="Kang B.C."/>
            <person name="Jo Y.D."/>
            <person name="Yang H.B."/>
            <person name="Jeong H.J."/>
            <person name="Kang W.H."/>
            <person name="Kwon J.K."/>
            <person name="Shin C."/>
            <person name="Lim J.Y."/>
            <person name="Park J.H."/>
            <person name="Huh J.H."/>
            <person name="Kim J.S."/>
            <person name="Kim B.D."/>
            <person name="Cohen O."/>
            <person name="Paran I."/>
            <person name="Suh M.C."/>
            <person name="Lee S.B."/>
            <person name="Kim Y.K."/>
            <person name="Shin Y."/>
            <person name="Noh S.J."/>
            <person name="Park J."/>
            <person name="Seo Y.S."/>
            <person name="Kwon S.Y."/>
            <person name="Kim H.A."/>
            <person name="Park J.M."/>
            <person name="Kim H.J."/>
            <person name="Choi S.B."/>
            <person name="Bosland P.W."/>
            <person name="Reeves G."/>
            <person name="Jo S.H."/>
            <person name="Lee B.W."/>
            <person name="Cho H.T."/>
            <person name="Choi H.S."/>
            <person name="Lee M.S."/>
            <person name="Yu Y."/>
            <person name="Do Choi Y."/>
            <person name="Park B.S."/>
            <person name="van Deynze A."/>
            <person name="Ashrafi H."/>
            <person name="Hill T."/>
            <person name="Kim W.T."/>
            <person name="Pai H.S."/>
            <person name="Ahn H.K."/>
            <person name="Yeam I."/>
            <person name="Giovannoni J.J."/>
            <person name="Rose J.K."/>
            <person name="Sorensen I."/>
            <person name="Lee S.J."/>
            <person name="Kim R.W."/>
            <person name="Choi I.Y."/>
            <person name="Choi B.S."/>
            <person name="Lim J.S."/>
            <person name="Lee Y.H."/>
            <person name="Choi D."/>
        </authorList>
    </citation>
    <scope>NUCLEOTIDE SEQUENCE [LARGE SCALE GENOMIC DNA]</scope>
    <source>
        <strain evidence="2">cv. CM334</strain>
    </source>
</reference>
<dbReference type="Proteomes" id="UP000222542">
    <property type="component" value="Unassembled WGS sequence"/>
</dbReference>
<proteinExistence type="predicted"/>
<dbReference type="Gene3D" id="3.80.10.10">
    <property type="entry name" value="Ribonuclease Inhibitor"/>
    <property type="match status" value="1"/>
</dbReference>
<gene>
    <name evidence="1" type="ORF">T459_24578</name>
</gene>
<dbReference type="PANTHER" id="PTHR15140">
    <property type="entry name" value="TUBULIN-SPECIFIC CHAPERONE E"/>
    <property type="match status" value="1"/>
</dbReference>
<dbReference type="AlphaFoldDB" id="A0A2G2YVP0"/>
<evidence type="ECO:0000313" key="1">
    <source>
        <dbReference type="EMBL" id="PHT73793.1"/>
    </source>
</evidence>
<dbReference type="OMA" id="NIMCELP"/>
<dbReference type="PANTHER" id="PTHR15140:SF33">
    <property type="entry name" value="LATE BLIGHT RESISTANCE PROTEIN HOMOLOG R1A-3 ISOFORM X1"/>
    <property type="match status" value="1"/>
</dbReference>
<sequence>MGIQNVKELGIRGYGIYSNGHLNNLVHLQQLETLSLIYCFSGFFPTMIKKLKMERTLLSWSNMDIIAELPNLEVLKLMCNACYGEEWHPNVRGFTRLKLLLIEDSPLKYWKATNDNFPVLELLVLKECRYLKEIPTEFAEIHTLQLIELTRCLPELGESAARIQEEQQDLGNNPVNPSCFAS</sequence>
<reference evidence="1 2" key="2">
    <citation type="journal article" date="2017" name="Genome Biol.">
        <title>New reference genome sequences of hot pepper reveal the massive evolution of plant disease-resistance genes by retroduplication.</title>
        <authorList>
            <person name="Kim S."/>
            <person name="Park J."/>
            <person name="Yeom S.I."/>
            <person name="Kim Y.M."/>
            <person name="Seo E."/>
            <person name="Kim K.T."/>
            <person name="Kim M.S."/>
            <person name="Lee J.M."/>
            <person name="Cheong K."/>
            <person name="Shin H.S."/>
            <person name="Kim S.B."/>
            <person name="Han K."/>
            <person name="Lee J."/>
            <person name="Park M."/>
            <person name="Lee H.A."/>
            <person name="Lee H.Y."/>
            <person name="Lee Y."/>
            <person name="Oh S."/>
            <person name="Lee J.H."/>
            <person name="Choi E."/>
            <person name="Choi E."/>
            <person name="Lee S.E."/>
            <person name="Jeon J."/>
            <person name="Kim H."/>
            <person name="Choi G."/>
            <person name="Song H."/>
            <person name="Lee J."/>
            <person name="Lee S.C."/>
            <person name="Kwon J.K."/>
            <person name="Lee H.Y."/>
            <person name="Koo N."/>
            <person name="Hong Y."/>
            <person name="Kim R.W."/>
            <person name="Kang W.H."/>
            <person name="Huh J.H."/>
            <person name="Kang B.C."/>
            <person name="Yang T.J."/>
            <person name="Lee Y.H."/>
            <person name="Bennetzen J.L."/>
            <person name="Choi D."/>
        </authorList>
    </citation>
    <scope>NUCLEOTIDE SEQUENCE [LARGE SCALE GENOMIC DNA]</scope>
    <source>
        <strain evidence="2">cv. CM334</strain>
    </source>
</reference>
<dbReference type="InterPro" id="IPR032675">
    <property type="entry name" value="LRR_dom_sf"/>
</dbReference>
<dbReference type="Gramene" id="PHT73793">
    <property type="protein sequence ID" value="PHT73793"/>
    <property type="gene ID" value="T459_24578"/>
</dbReference>
<comment type="caution">
    <text evidence="1">The sequence shown here is derived from an EMBL/GenBank/DDBJ whole genome shotgun (WGS) entry which is preliminary data.</text>
</comment>
<evidence type="ECO:0008006" key="3">
    <source>
        <dbReference type="Google" id="ProtNLM"/>
    </source>
</evidence>
<keyword evidence="2" id="KW-1185">Reference proteome</keyword>
<accession>A0A2G2YVP0</accession>
<organism evidence="1 2">
    <name type="scientific">Capsicum annuum</name>
    <name type="common">Capsicum pepper</name>
    <dbReference type="NCBI Taxonomy" id="4072"/>
    <lineage>
        <taxon>Eukaryota</taxon>
        <taxon>Viridiplantae</taxon>
        <taxon>Streptophyta</taxon>
        <taxon>Embryophyta</taxon>
        <taxon>Tracheophyta</taxon>
        <taxon>Spermatophyta</taxon>
        <taxon>Magnoliopsida</taxon>
        <taxon>eudicotyledons</taxon>
        <taxon>Gunneridae</taxon>
        <taxon>Pentapetalae</taxon>
        <taxon>asterids</taxon>
        <taxon>lamiids</taxon>
        <taxon>Solanales</taxon>
        <taxon>Solanaceae</taxon>
        <taxon>Solanoideae</taxon>
        <taxon>Capsiceae</taxon>
        <taxon>Capsicum</taxon>
    </lineage>
</organism>
<protein>
    <recommendedName>
        <fullName evidence="3">Late blight resistance protein homolog R1A-3</fullName>
    </recommendedName>
</protein>
<evidence type="ECO:0000313" key="2">
    <source>
        <dbReference type="Proteomes" id="UP000222542"/>
    </source>
</evidence>
<name>A0A2G2YVP0_CAPAN</name>